<proteinExistence type="predicted"/>
<gene>
    <name evidence="1" type="ORF">F0262_23665</name>
</gene>
<dbReference type="EMBL" id="VTYN01000046">
    <property type="protein sequence ID" value="NOH51023.1"/>
    <property type="molecule type" value="Genomic_DNA"/>
</dbReference>
<sequence>MVKIYFRQMYSRHLVNYCSETSRLSNIANNKKSFAYSFTLTKLRQKKASPQRKLAKSIQNECNNMSQSINHQKGQKVVYSR</sequence>
<name>A0A7Y3ZDN6_9VIBR</name>
<comment type="caution">
    <text evidence="1">The sequence shown here is derived from an EMBL/GenBank/DDBJ whole genome shotgun (WGS) entry which is preliminary data.</text>
</comment>
<dbReference type="AlphaFoldDB" id="A0A7Y3ZDN6"/>
<protein>
    <submittedName>
        <fullName evidence="1">Uncharacterized protein</fullName>
    </submittedName>
</protein>
<organism evidence="1 2">
    <name type="scientific">Vibrio rotiferianus</name>
    <dbReference type="NCBI Taxonomy" id="190895"/>
    <lineage>
        <taxon>Bacteria</taxon>
        <taxon>Pseudomonadati</taxon>
        <taxon>Pseudomonadota</taxon>
        <taxon>Gammaproteobacteria</taxon>
        <taxon>Vibrionales</taxon>
        <taxon>Vibrionaceae</taxon>
        <taxon>Vibrio</taxon>
    </lineage>
</organism>
<evidence type="ECO:0000313" key="2">
    <source>
        <dbReference type="Proteomes" id="UP000572072"/>
    </source>
</evidence>
<accession>A0A7Y3ZDN6</accession>
<reference evidence="1 2" key="1">
    <citation type="submission" date="2019-08" db="EMBL/GenBank/DDBJ databases">
        <title>Draft genome sequencing and comparative genomics of hatchery-associated Vibrios.</title>
        <authorList>
            <person name="Kehlet-Delgado H."/>
            <person name="Mueller R.S."/>
        </authorList>
    </citation>
    <scope>NUCLEOTIDE SEQUENCE [LARGE SCALE GENOMIC DNA]</scope>
    <source>
        <strain evidence="1 2">00-78-3</strain>
    </source>
</reference>
<dbReference type="Proteomes" id="UP000572072">
    <property type="component" value="Unassembled WGS sequence"/>
</dbReference>
<evidence type="ECO:0000313" key="1">
    <source>
        <dbReference type="EMBL" id="NOH51023.1"/>
    </source>
</evidence>